<protein>
    <submittedName>
        <fullName evidence="1">Uncharacterized protein</fullName>
    </submittedName>
</protein>
<dbReference type="EMBL" id="LAZR01009408">
    <property type="protein sequence ID" value="KKM72766.1"/>
    <property type="molecule type" value="Genomic_DNA"/>
</dbReference>
<name>A0A0F9KDR0_9ZZZZ</name>
<dbReference type="AlphaFoldDB" id="A0A0F9KDR0"/>
<comment type="caution">
    <text evidence="1">The sequence shown here is derived from an EMBL/GenBank/DDBJ whole genome shotgun (WGS) entry which is preliminary data.</text>
</comment>
<feature type="non-terminal residue" evidence="1">
    <location>
        <position position="1"/>
    </location>
</feature>
<sequence length="89" mass="9962">TPNILPNQKQPMDARDALSHRTVELDAIMSWAIVAGFRKGENPARWKGNLAALLPKPNKVATKRNFPALSLADARRWWLSLNEREGMAA</sequence>
<reference evidence="1" key="1">
    <citation type="journal article" date="2015" name="Nature">
        <title>Complex archaea that bridge the gap between prokaryotes and eukaryotes.</title>
        <authorList>
            <person name="Spang A."/>
            <person name="Saw J.H."/>
            <person name="Jorgensen S.L."/>
            <person name="Zaremba-Niedzwiedzka K."/>
            <person name="Martijn J."/>
            <person name="Lind A.E."/>
            <person name="van Eijk R."/>
            <person name="Schleper C."/>
            <person name="Guy L."/>
            <person name="Ettema T.J."/>
        </authorList>
    </citation>
    <scope>NUCLEOTIDE SEQUENCE</scope>
</reference>
<gene>
    <name evidence="1" type="ORF">LCGC14_1417170</name>
</gene>
<proteinExistence type="predicted"/>
<organism evidence="1">
    <name type="scientific">marine sediment metagenome</name>
    <dbReference type="NCBI Taxonomy" id="412755"/>
    <lineage>
        <taxon>unclassified sequences</taxon>
        <taxon>metagenomes</taxon>
        <taxon>ecological metagenomes</taxon>
    </lineage>
</organism>
<accession>A0A0F9KDR0</accession>
<evidence type="ECO:0000313" key="1">
    <source>
        <dbReference type="EMBL" id="KKM72766.1"/>
    </source>
</evidence>